<feature type="signal peptide" evidence="4">
    <location>
        <begin position="1"/>
        <end position="21"/>
    </location>
</feature>
<keyword evidence="10" id="KW-1185">Reference proteome</keyword>
<dbReference type="SUPFAM" id="SSF48208">
    <property type="entry name" value="Six-hairpin glycosidases"/>
    <property type="match status" value="1"/>
</dbReference>
<comment type="caution">
    <text evidence="9">The sequence shown here is derived from an EMBL/GenBank/DDBJ whole genome shotgun (WGS) entry which is preliminary data.</text>
</comment>
<dbReference type="InterPro" id="IPR035396">
    <property type="entry name" value="Bac_rhamnosid6H"/>
</dbReference>
<dbReference type="InterPro" id="IPR012341">
    <property type="entry name" value="6hp_glycosidase-like_sf"/>
</dbReference>
<dbReference type="PANTHER" id="PTHR33307:SF6">
    <property type="entry name" value="ALPHA-RHAMNOSIDASE (EUROFUNG)-RELATED"/>
    <property type="match status" value="1"/>
</dbReference>
<dbReference type="Pfam" id="PF17389">
    <property type="entry name" value="Bac_rhamnosid6H"/>
    <property type="match status" value="1"/>
</dbReference>
<feature type="chain" id="PRO_5015467886" description="alpha-L-rhamnosidase" evidence="4">
    <location>
        <begin position="22"/>
        <end position="1061"/>
    </location>
</feature>
<evidence type="ECO:0000256" key="2">
    <source>
        <dbReference type="ARBA" id="ARBA00012652"/>
    </source>
</evidence>
<evidence type="ECO:0000259" key="6">
    <source>
        <dbReference type="Pfam" id="PF08531"/>
    </source>
</evidence>
<dbReference type="Pfam" id="PF05592">
    <property type="entry name" value="Bac_rhamnosid"/>
    <property type="match status" value="1"/>
</dbReference>
<dbReference type="Pfam" id="PF08531">
    <property type="entry name" value="Bac_rhamnosid_N"/>
    <property type="match status" value="1"/>
</dbReference>
<dbReference type="PIRSF" id="PIRSF010631">
    <property type="entry name" value="A-rhamnsds"/>
    <property type="match status" value="1"/>
</dbReference>
<evidence type="ECO:0000313" key="9">
    <source>
        <dbReference type="EMBL" id="PRY35579.1"/>
    </source>
</evidence>
<dbReference type="Gene3D" id="2.60.40.10">
    <property type="entry name" value="Immunoglobulins"/>
    <property type="match status" value="1"/>
</dbReference>
<dbReference type="EC" id="3.2.1.40" evidence="2"/>
<organism evidence="9 10">
    <name type="scientific">Umezawaea tangerina</name>
    <dbReference type="NCBI Taxonomy" id="84725"/>
    <lineage>
        <taxon>Bacteria</taxon>
        <taxon>Bacillati</taxon>
        <taxon>Actinomycetota</taxon>
        <taxon>Actinomycetes</taxon>
        <taxon>Pseudonocardiales</taxon>
        <taxon>Pseudonocardiaceae</taxon>
        <taxon>Umezawaea</taxon>
    </lineage>
</organism>
<feature type="domain" description="Alpha-L-rhamnosidase six-hairpin glycosidase" evidence="7">
    <location>
        <begin position="623"/>
        <end position="955"/>
    </location>
</feature>
<dbReference type="Gene3D" id="2.60.120.260">
    <property type="entry name" value="Galactose-binding domain-like"/>
    <property type="match status" value="2"/>
</dbReference>
<dbReference type="Pfam" id="PF17390">
    <property type="entry name" value="Bac_rhamnosid_C"/>
    <property type="match status" value="1"/>
</dbReference>
<dbReference type="InterPro" id="IPR013783">
    <property type="entry name" value="Ig-like_fold"/>
</dbReference>
<name>A0A2T0SQ87_9PSEU</name>
<accession>A0A2T0SQ87</accession>
<feature type="domain" description="Alpha-L-rhamnosidase concanavalin-like" evidence="5">
    <location>
        <begin position="517"/>
        <end position="617"/>
    </location>
</feature>
<evidence type="ECO:0000259" key="8">
    <source>
        <dbReference type="Pfam" id="PF17390"/>
    </source>
</evidence>
<evidence type="ECO:0000259" key="5">
    <source>
        <dbReference type="Pfam" id="PF05592"/>
    </source>
</evidence>
<reference evidence="9 10" key="1">
    <citation type="submission" date="2018-03" db="EMBL/GenBank/DDBJ databases">
        <title>Genomic Encyclopedia of Archaeal and Bacterial Type Strains, Phase II (KMG-II): from individual species to whole genera.</title>
        <authorList>
            <person name="Goeker M."/>
        </authorList>
    </citation>
    <scope>NUCLEOTIDE SEQUENCE [LARGE SCALE GENOMIC DNA]</scope>
    <source>
        <strain evidence="9 10">DSM 44720</strain>
    </source>
</reference>
<evidence type="ECO:0000256" key="3">
    <source>
        <dbReference type="ARBA" id="ARBA00022801"/>
    </source>
</evidence>
<dbReference type="OrthoDB" id="9761045at2"/>
<evidence type="ECO:0000256" key="4">
    <source>
        <dbReference type="SAM" id="SignalP"/>
    </source>
</evidence>
<feature type="domain" description="Alpha-L-rhamnosidase C-terminal" evidence="8">
    <location>
        <begin position="959"/>
        <end position="1027"/>
    </location>
</feature>
<dbReference type="GO" id="GO:0030596">
    <property type="term" value="F:alpha-L-rhamnosidase activity"/>
    <property type="evidence" value="ECO:0007669"/>
    <property type="project" value="UniProtKB-EC"/>
</dbReference>
<keyword evidence="4" id="KW-0732">Signal</keyword>
<dbReference type="InterPro" id="IPR013737">
    <property type="entry name" value="Bac_rhamnosid_N"/>
</dbReference>
<dbReference type="EMBL" id="PVTF01000013">
    <property type="protein sequence ID" value="PRY35579.1"/>
    <property type="molecule type" value="Genomic_DNA"/>
</dbReference>
<dbReference type="InterPro" id="IPR008928">
    <property type="entry name" value="6-hairpin_glycosidase_sf"/>
</dbReference>
<dbReference type="RefSeq" id="WP_106193075.1">
    <property type="nucleotide sequence ID" value="NZ_PVTF01000013.1"/>
</dbReference>
<comment type="catalytic activity">
    <reaction evidence="1">
        <text>Hydrolysis of terminal non-reducing alpha-L-rhamnose residues in alpha-L-rhamnosides.</text>
        <dbReference type="EC" id="3.2.1.40"/>
    </reaction>
</comment>
<dbReference type="Gene3D" id="2.60.120.560">
    <property type="entry name" value="Exo-inulinase, domain 1"/>
    <property type="match status" value="1"/>
</dbReference>
<dbReference type="Proteomes" id="UP000239494">
    <property type="component" value="Unassembled WGS sequence"/>
</dbReference>
<dbReference type="AlphaFoldDB" id="A0A2T0SQ87"/>
<proteinExistence type="predicted"/>
<sequence length="1061" mass="113623">MKRLLAAVLLLLVGVVPTASARAPHLTVAGLHTDHTTTPLGIDDRQPSLGWKLDSSVAGERQTAYRILVASSPERLVPGQADVWDSGVVASGESVGITYGGPALRSRQRYHWTVQAVDAQGTPSPWAAPTWWETGLLDAADWRGARWISPDTTGQGSWSDFTADVDFTIKRGAASLLLRAQGQDDFYLWQVNSQVSPGKVLLRPHLARGGAYSHLVPDVDVSAVVTPGTATSPHHLQVRAEGAAFTTWIDGVQVNTLTDNTLTTGTVGFRVGDSSEDAVYDNLAVRGLDGTSLFSDDFATDPDPAFPQTPVADGQLHPGGGVVLLSREPSAPMLRQDFTLTKPVARARAYVDGLGLYELHLNGHKVGDRVLTPANTPYQQRSLYATYDVTADVRAGANAVGMWLGNGYGSRFSPYGFRWLGPKQAIALVEVTYTDGTTQAVTTGDGWTWSSGPVIADDLYHGETYDARLERSGWDQPGWTGGSGVRAVDPPTAALTADDLTPMRVVRTLRPVQLTQPSPGVWVYDLGQNIAGWQQLRVQGPSGTTVRMRTAEELGADGNLDTTTNRAAASTDRFTLAGTGRVETYEPRFTYHGFRYLEVTGFPGTPTLDSVSGRVVHADVVSTGTFSSSDPLLNRIWEINRWGILNNSMSLPTDNPVRDERTPPGMDVQAYHDASTREFGMDRFYANYLLDMPPGTALPNDGPNNQNPDMGGDQVPLAWTLYEQYGDKAALARHYPAMKAFVDTNASVPGHIWPASRGFGDWCPPVYGAGVNDGRGSPGVGSCTSEVSLVNTALSYRQAVDVGLAADALGHPEDAARFRTLAADIKSAFNSTFLNAARNGYGSGRQTTSILPLAFGLVPDNDVKAVGDQLVRTITTTNNSHLDTGIFGTRFLVDALARIGRVDVAMTVLGQQTYPGFGYEISQGATSPWEEWTYFSSMETHDHAMFSGINASFYTVLGGITPTSAGYATVSIAPKVPPGLEHVCATQDTVRGEVRSCWTQAGRTFQLEVTVPVGAKATVSVPLFGAKSARAVRGTELVGVQDGAATYSVGSGDWKFTAAKP</sequence>
<dbReference type="PANTHER" id="PTHR33307">
    <property type="entry name" value="ALPHA-RHAMNOSIDASE (EUROFUNG)"/>
    <property type="match status" value="1"/>
</dbReference>
<dbReference type="GO" id="GO:0005975">
    <property type="term" value="P:carbohydrate metabolic process"/>
    <property type="evidence" value="ECO:0007669"/>
    <property type="project" value="InterPro"/>
</dbReference>
<evidence type="ECO:0000313" key="10">
    <source>
        <dbReference type="Proteomes" id="UP000239494"/>
    </source>
</evidence>
<keyword evidence="3" id="KW-0378">Hydrolase</keyword>
<dbReference type="InterPro" id="IPR008902">
    <property type="entry name" value="Rhamnosid_concanavalin"/>
</dbReference>
<evidence type="ECO:0000256" key="1">
    <source>
        <dbReference type="ARBA" id="ARBA00001445"/>
    </source>
</evidence>
<protein>
    <recommendedName>
        <fullName evidence="2">alpha-L-rhamnosidase</fullName>
        <ecNumber evidence="2">3.2.1.40</ecNumber>
    </recommendedName>
</protein>
<dbReference type="Gene3D" id="1.50.10.10">
    <property type="match status" value="1"/>
</dbReference>
<dbReference type="InterPro" id="IPR016007">
    <property type="entry name" value="Alpha_rhamnosid"/>
</dbReference>
<dbReference type="Pfam" id="PF25788">
    <property type="entry name" value="Ig_Rha78A_N"/>
    <property type="match status" value="1"/>
</dbReference>
<gene>
    <name evidence="9" type="ORF">CLV43_1136</name>
</gene>
<dbReference type="InterPro" id="IPR035398">
    <property type="entry name" value="Bac_rhamnosid_C"/>
</dbReference>
<dbReference type="Gene3D" id="2.60.420.10">
    <property type="entry name" value="Maltose phosphorylase, domain 3"/>
    <property type="match status" value="1"/>
</dbReference>
<feature type="domain" description="Bacterial alpha-L-rhamnosidase N-terminal" evidence="6">
    <location>
        <begin position="342"/>
        <end position="506"/>
    </location>
</feature>
<evidence type="ECO:0000259" key="7">
    <source>
        <dbReference type="Pfam" id="PF17389"/>
    </source>
</evidence>